<comment type="caution">
    <text evidence="3">The sequence shown here is derived from an EMBL/GenBank/DDBJ whole genome shotgun (WGS) entry which is preliminary data.</text>
</comment>
<gene>
    <name evidence="3" type="ORF">AMD00_18150</name>
</gene>
<sequence>MWIHLLGEYKGQIVNSEKIINDFAMDAYVYGFPLVLMDLTKRKGGVSLARKNRFYHQKVLSTPQFTEVVRPNVDTLYSSAWLDLRDGPFLLHVPNTKNRYYLLPMLDAYSNVFASIGARTTGTTEQQFAIVGPNWRGKLPSNIPVIYSPTNTVWITGRTQTNGPQDYQAVHAIQDKYSLKRIYELNDNYASASSSDHLIITKESPKELITTMDAPAFFQLMMELMYKNPPYPAIQSYEMTAKLCTLGLIPNENFNFYTLHPAVQWALINAARNGPFYIQSAGEQILNNNKNNGWSTLLNDMGNYGTNYQQRAAVALTLFGANVPQDSIYAYNFGDNYNVPLAGQYNYRIHFDAENLPPVNAFWSVTLYNSAGLLVENQLKRYAISPHLDPLKYNMDGSLDLFIQHVSPGKESESNWLPAPLESFNLLLRMYWPQLSVLNSEWRPPTVTRIQK</sequence>
<dbReference type="Pfam" id="PF06863">
    <property type="entry name" value="DUF1254"/>
    <property type="match status" value="1"/>
</dbReference>
<keyword evidence="4" id="KW-1185">Reference proteome</keyword>
<accession>A0A0M0LCA4</accession>
<evidence type="ECO:0008006" key="5">
    <source>
        <dbReference type="Google" id="ProtNLM"/>
    </source>
</evidence>
<dbReference type="InterPro" id="IPR037050">
    <property type="entry name" value="DUF1254_sf"/>
</dbReference>
<dbReference type="PATRIC" id="fig|263475.3.peg.2469"/>
<dbReference type="AlphaFoldDB" id="A0A0M0LCA4"/>
<dbReference type="InterPro" id="IPR010679">
    <property type="entry name" value="DUF1254"/>
</dbReference>
<reference evidence="4" key="1">
    <citation type="submission" date="2015-08" db="EMBL/GenBank/DDBJ databases">
        <title>Fjat-10028 dsm 16317.</title>
        <authorList>
            <person name="Liu B."/>
            <person name="Wang J."/>
            <person name="Zhu Y."/>
            <person name="Liu G."/>
            <person name="Chen Q."/>
            <person name="Chen Z."/>
            <person name="Lan J."/>
            <person name="Che J."/>
            <person name="Ge C."/>
            <person name="Shi H."/>
            <person name="Pan Z."/>
            <person name="Liu X."/>
        </authorList>
    </citation>
    <scope>NUCLEOTIDE SEQUENCE [LARGE SCALE GENOMIC DNA]</scope>
    <source>
        <strain evidence="4">DSM 16317</strain>
    </source>
</reference>
<proteinExistence type="predicted"/>
<dbReference type="Gene3D" id="2.60.120.600">
    <property type="entry name" value="Domain of unknown function DUF1214, C-terminal domain"/>
    <property type="match status" value="1"/>
</dbReference>
<dbReference type="PANTHER" id="PTHR36509">
    <property type="entry name" value="BLL3101 PROTEIN"/>
    <property type="match status" value="1"/>
</dbReference>
<dbReference type="EMBL" id="LILB01000007">
    <property type="protein sequence ID" value="KOO48472.1"/>
    <property type="molecule type" value="Genomic_DNA"/>
</dbReference>
<dbReference type="InterPro" id="IPR037049">
    <property type="entry name" value="DUF1214_C_sf"/>
</dbReference>
<feature type="domain" description="DUF1254" evidence="2">
    <location>
        <begin position="52"/>
        <end position="180"/>
    </location>
</feature>
<feature type="domain" description="DUF1214" evidence="1">
    <location>
        <begin position="327"/>
        <end position="434"/>
    </location>
</feature>
<dbReference type="InterPro" id="IPR010621">
    <property type="entry name" value="DUF1214"/>
</dbReference>
<protein>
    <recommendedName>
        <fullName evidence="5">DUF1254 domain-containing protein</fullName>
    </recommendedName>
</protein>
<dbReference type="Proteomes" id="UP000036867">
    <property type="component" value="Unassembled WGS sequence"/>
</dbReference>
<evidence type="ECO:0000313" key="3">
    <source>
        <dbReference type="EMBL" id="KOO48472.1"/>
    </source>
</evidence>
<evidence type="ECO:0000259" key="2">
    <source>
        <dbReference type="Pfam" id="PF06863"/>
    </source>
</evidence>
<dbReference type="PANTHER" id="PTHR36509:SF2">
    <property type="entry name" value="BLL3101 PROTEIN"/>
    <property type="match status" value="1"/>
</dbReference>
<evidence type="ECO:0000313" key="4">
    <source>
        <dbReference type="Proteomes" id="UP000036867"/>
    </source>
</evidence>
<dbReference type="Gene3D" id="2.60.40.1610">
    <property type="entry name" value="Domain of unknown function DUF1254"/>
    <property type="match status" value="1"/>
</dbReference>
<dbReference type="Pfam" id="PF06742">
    <property type="entry name" value="DUF1214"/>
    <property type="match status" value="1"/>
</dbReference>
<name>A0A0M0LCA4_9BACL</name>
<dbReference type="SUPFAM" id="SSF160935">
    <property type="entry name" value="VPA0735-like"/>
    <property type="match status" value="1"/>
</dbReference>
<organism evidence="3 4">
    <name type="scientific">Viridibacillus arvi</name>
    <dbReference type="NCBI Taxonomy" id="263475"/>
    <lineage>
        <taxon>Bacteria</taxon>
        <taxon>Bacillati</taxon>
        <taxon>Bacillota</taxon>
        <taxon>Bacilli</taxon>
        <taxon>Bacillales</taxon>
        <taxon>Caryophanaceae</taxon>
        <taxon>Viridibacillus</taxon>
    </lineage>
</organism>
<evidence type="ECO:0000259" key="1">
    <source>
        <dbReference type="Pfam" id="PF06742"/>
    </source>
</evidence>
<dbReference type="STRING" id="263475.AMD00_18150"/>